<dbReference type="InterPro" id="IPR013785">
    <property type="entry name" value="Aldolase_TIM"/>
</dbReference>
<dbReference type="Gene3D" id="3.20.20.70">
    <property type="entry name" value="Aldolase class I"/>
    <property type="match status" value="1"/>
</dbReference>
<dbReference type="GO" id="GO:0005737">
    <property type="term" value="C:cytoplasm"/>
    <property type="evidence" value="ECO:0007669"/>
    <property type="project" value="TreeGrafter"/>
</dbReference>
<evidence type="ECO:0000259" key="3">
    <source>
        <dbReference type="Pfam" id="PF02581"/>
    </source>
</evidence>
<organism evidence="4 5">
    <name type="scientific">Rhodoblastus sphagnicola</name>
    <dbReference type="NCBI Taxonomy" id="333368"/>
    <lineage>
        <taxon>Bacteria</taxon>
        <taxon>Pseudomonadati</taxon>
        <taxon>Pseudomonadota</taxon>
        <taxon>Alphaproteobacteria</taxon>
        <taxon>Hyphomicrobiales</taxon>
        <taxon>Rhodoblastaceae</taxon>
        <taxon>Rhodoblastus</taxon>
    </lineage>
</organism>
<evidence type="ECO:0000256" key="2">
    <source>
        <dbReference type="ARBA" id="ARBA00022977"/>
    </source>
</evidence>
<feature type="domain" description="Thiamine phosphate synthase/TenI" evidence="3">
    <location>
        <begin position="13"/>
        <end position="180"/>
    </location>
</feature>
<dbReference type="RefSeq" id="WP_104506774.1">
    <property type="nucleotide sequence ID" value="NZ_JACIGC010000005.1"/>
</dbReference>
<evidence type="ECO:0000313" key="5">
    <source>
        <dbReference type="Proteomes" id="UP000239089"/>
    </source>
</evidence>
<name>A0A2S6ND75_9HYPH</name>
<dbReference type="OrthoDB" id="7159061at2"/>
<keyword evidence="5" id="KW-1185">Reference proteome</keyword>
<proteinExistence type="predicted"/>
<dbReference type="GO" id="GO:0004789">
    <property type="term" value="F:thiamine-phosphate diphosphorylase activity"/>
    <property type="evidence" value="ECO:0007669"/>
    <property type="project" value="UniProtKB-EC"/>
</dbReference>
<dbReference type="Pfam" id="PF02581">
    <property type="entry name" value="TMP-TENI"/>
    <property type="match status" value="1"/>
</dbReference>
<sequence length="203" mass="22038">MTRDPLYLVLENSAWVERMLACGIKLIQLRIKSASEADLRREISRSRDLCARAGARFVVNDHWRLAIDLGCAHVHLGQDDLRTADLAAIRAAGLGFDVSTETEDDLERALALGADGVALQPIFATTSKTFERAPQGLARLGVWRQRLRGRPLIAIGGVKLEDAGAVFAAGADCVAVISDVTRAPDPERRAKDWLAATRGRVTA</sequence>
<keyword evidence="2" id="KW-0784">Thiamine biosynthesis</keyword>
<dbReference type="EMBL" id="NHSJ01000038">
    <property type="protein sequence ID" value="PPQ32541.1"/>
    <property type="molecule type" value="Genomic_DNA"/>
</dbReference>
<gene>
    <name evidence="4" type="ORF">CCR94_04975</name>
</gene>
<protein>
    <submittedName>
        <fullName evidence="4">Thiamine-phosphate diphosphorylase</fullName>
        <ecNumber evidence="4">2.5.1.3</ecNumber>
    </submittedName>
</protein>
<dbReference type="Proteomes" id="UP000239089">
    <property type="component" value="Unassembled WGS sequence"/>
</dbReference>
<keyword evidence="4" id="KW-0808">Transferase</keyword>
<accession>A0A2S6ND75</accession>
<comment type="caution">
    <text evidence="4">The sequence shown here is derived from an EMBL/GenBank/DDBJ whole genome shotgun (WGS) entry which is preliminary data.</text>
</comment>
<dbReference type="PANTHER" id="PTHR20857:SF15">
    <property type="entry name" value="THIAMINE-PHOSPHATE SYNTHASE"/>
    <property type="match status" value="1"/>
</dbReference>
<dbReference type="InterPro" id="IPR022998">
    <property type="entry name" value="ThiamineP_synth_TenI"/>
</dbReference>
<dbReference type="InterPro" id="IPR036206">
    <property type="entry name" value="ThiamineP_synth_sf"/>
</dbReference>
<evidence type="ECO:0000313" key="4">
    <source>
        <dbReference type="EMBL" id="PPQ32541.1"/>
    </source>
</evidence>
<dbReference type="SUPFAM" id="SSF51391">
    <property type="entry name" value="Thiamin phosphate synthase"/>
    <property type="match status" value="1"/>
</dbReference>
<dbReference type="GO" id="GO:0009228">
    <property type="term" value="P:thiamine biosynthetic process"/>
    <property type="evidence" value="ECO:0007669"/>
    <property type="project" value="UniProtKB-KW"/>
</dbReference>
<dbReference type="PANTHER" id="PTHR20857">
    <property type="entry name" value="THIAMINE-PHOSPHATE PYROPHOSPHORYLASE"/>
    <property type="match status" value="1"/>
</dbReference>
<dbReference type="AlphaFoldDB" id="A0A2S6ND75"/>
<comment type="pathway">
    <text evidence="1">Cofactor biosynthesis; thiamine diphosphate biosynthesis.</text>
</comment>
<dbReference type="CDD" id="cd00564">
    <property type="entry name" value="TMP_TenI"/>
    <property type="match status" value="1"/>
</dbReference>
<evidence type="ECO:0000256" key="1">
    <source>
        <dbReference type="ARBA" id="ARBA00004948"/>
    </source>
</evidence>
<dbReference type="EC" id="2.5.1.3" evidence="4"/>
<reference evidence="4 5" key="1">
    <citation type="journal article" date="2018" name="Arch. Microbiol.">
        <title>New insights into the metabolic potential of the phototrophic purple bacterium Rhodopila globiformis DSM 161(T) from its draft genome sequence and evidence for a vanadium-dependent nitrogenase.</title>
        <authorList>
            <person name="Imhoff J.F."/>
            <person name="Rahn T."/>
            <person name="Kunzel S."/>
            <person name="Neulinger S.C."/>
        </authorList>
    </citation>
    <scope>NUCLEOTIDE SEQUENCE [LARGE SCALE GENOMIC DNA]</scope>
    <source>
        <strain evidence="4 5">DSM 16996</strain>
    </source>
</reference>